<dbReference type="AlphaFoldDB" id="A0AAD6ZUK9"/>
<evidence type="ECO:0000313" key="2">
    <source>
        <dbReference type="EMBL" id="KAJ7337688.1"/>
    </source>
</evidence>
<proteinExistence type="predicted"/>
<evidence type="ECO:0000256" key="1">
    <source>
        <dbReference type="SAM" id="MobiDB-lite"/>
    </source>
</evidence>
<comment type="caution">
    <text evidence="2">The sequence shown here is derived from an EMBL/GenBank/DDBJ whole genome shotgun (WGS) entry which is preliminary data.</text>
</comment>
<keyword evidence="3" id="KW-1185">Reference proteome</keyword>
<reference evidence="2" key="1">
    <citation type="submission" date="2023-03" db="EMBL/GenBank/DDBJ databases">
        <title>Massive genome expansion in bonnet fungi (Mycena s.s.) driven by repeated elements and novel gene families across ecological guilds.</title>
        <authorList>
            <consortium name="Lawrence Berkeley National Laboratory"/>
            <person name="Harder C.B."/>
            <person name="Miyauchi S."/>
            <person name="Viragh M."/>
            <person name="Kuo A."/>
            <person name="Thoen E."/>
            <person name="Andreopoulos B."/>
            <person name="Lu D."/>
            <person name="Skrede I."/>
            <person name="Drula E."/>
            <person name="Henrissat B."/>
            <person name="Morin E."/>
            <person name="Kohler A."/>
            <person name="Barry K."/>
            <person name="LaButti K."/>
            <person name="Morin E."/>
            <person name="Salamov A."/>
            <person name="Lipzen A."/>
            <person name="Mereny Z."/>
            <person name="Hegedus B."/>
            <person name="Baldrian P."/>
            <person name="Stursova M."/>
            <person name="Weitz H."/>
            <person name="Taylor A."/>
            <person name="Grigoriev I.V."/>
            <person name="Nagy L.G."/>
            <person name="Martin F."/>
            <person name="Kauserud H."/>
        </authorList>
    </citation>
    <scope>NUCLEOTIDE SEQUENCE</scope>
    <source>
        <strain evidence="2">CBHHK002</strain>
    </source>
</reference>
<dbReference type="EMBL" id="JARIHO010000029">
    <property type="protein sequence ID" value="KAJ7337688.1"/>
    <property type="molecule type" value="Genomic_DNA"/>
</dbReference>
<feature type="region of interest" description="Disordered" evidence="1">
    <location>
        <begin position="173"/>
        <end position="218"/>
    </location>
</feature>
<dbReference type="Proteomes" id="UP001218218">
    <property type="component" value="Unassembled WGS sequence"/>
</dbReference>
<sequence>MSAPVADIFAPAFTDPTGLSLNMIHYNERHPILKRVNKRYFHITRTDGSAPIIFDARTIRLYADYCVALDTNGVTPVAILAFYEEFARQMNKYDTCDRTLRIAVTSQFKRNADRLKDQEDMRSMNWYEKRKSGKGKGQPGGPPDVSVPVNSETGKLAFTLKRKEADLARAAATESLKRLKVGETASSSSSSPSTSSNAAAGPSGTSTHPAAEGSLMQE</sequence>
<feature type="region of interest" description="Disordered" evidence="1">
    <location>
        <begin position="129"/>
        <end position="150"/>
    </location>
</feature>
<name>A0AAD6ZUK9_9AGAR</name>
<accession>A0AAD6ZUK9</accession>
<evidence type="ECO:0000313" key="3">
    <source>
        <dbReference type="Proteomes" id="UP001218218"/>
    </source>
</evidence>
<organism evidence="2 3">
    <name type="scientific">Mycena albidolilacea</name>
    <dbReference type="NCBI Taxonomy" id="1033008"/>
    <lineage>
        <taxon>Eukaryota</taxon>
        <taxon>Fungi</taxon>
        <taxon>Dikarya</taxon>
        <taxon>Basidiomycota</taxon>
        <taxon>Agaricomycotina</taxon>
        <taxon>Agaricomycetes</taxon>
        <taxon>Agaricomycetidae</taxon>
        <taxon>Agaricales</taxon>
        <taxon>Marasmiineae</taxon>
        <taxon>Mycenaceae</taxon>
        <taxon>Mycena</taxon>
    </lineage>
</organism>
<protein>
    <submittedName>
        <fullName evidence="2">Uncharacterized protein</fullName>
    </submittedName>
</protein>
<gene>
    <name evidence="2" type="ORF">DFH08DRAFT_813008</name>
</gene>
<feature type="compositionally biased region" description="Low complexity" evidence="1">
    <location>
        <begin position="184"/>
        <end position="207"/>
    </location>
</feature>